<comment type="caution">
    <text evidence="2">The sequence shown here is derived from an EMBL/GenBank/DDBJ whole genome shotgun (WGS) entry which is preliminary data.</text>
</comment>
<accession>A0A2A7S8N0</accession>
<organism evidence="2 3">
    <name type="scientific">Burkholderia gladioli</name>
    <name type="common">Pseudomonas marginata</name>
    <name type="synonym">Phytomonas marginata</name>
    <dbReference type="NCBI Taxonomy" id="28095"/>
    <lineage>
        <taxon>Bacteria</taxon>
        <taxon>Pseudomonadati</taxon>
        <taxon>Pseudomonadota</taxon>
        <taxon>Betaproteobacteria</taxon>
        <taxon>Burkholderiales</taxon>
        <taxon>Burkholderiaceae</taxon>
        <taxon>Burkholderia</taxon>
    </lineage>
</organism>
<name>A0A2A7S8N0_BURGA</name>
<dbReference type="Pfam" id="PF04606">
    <property type="entry name" value="Ogr_Delta"/>
    <property type="match status" value="1"/>
</dbReference>
<evidence type="ECO:0000259" key="1">
    <source>
        <dbReference type="Pfam" id="PF04606"/>
    </source>
</evidence>
<evidence type="ECO:0000313" key="2">
    <source>
        <dbReference type="EMBL" id="PEH40064.1"/>
    </source>
</evidence>
<proteinExistence type="predicted"/>
<dbReference type="EMBL" id="PDDY01000004">
    <property type="protein sequence ID" value="PEH40064.1"/>
    <property type="molecule type" value="Genomic_DNA"/>
</dbReference>
<feature type="domain" description="Zinc finger Ogr/Delta-type" evidence="1">
    <location>
        <begin position="6"/>
        <end position="52"/>
    </location>
</feature>
<reference evidence="3" key="1">
    <citation type="submission" date="2017-09" db="EMBL/GenBank/DDBJ databases">
        <title>FDA dAtabase for Regulatory Grade micrObial Sequences (FDA-ARGOS): Supporting development and validation of Infectious Disease Dx tests.</title>
        <authorList>
            <person name="Minogue T."/>
            <person name="Wolcott M."/>
            <person name="Wasieloski L."/>
            <person name="Aguilar W."/>
            <person name="Moore D."/>
            <person name="Tallon L."/>
            <person name="Sadzewicz L."/>
            <person name="Ott S."/>
            <person name="Zhao X."/>
            <person name="Nagaraj S."/>
            <person name="Vavikolanu K."/>
            <person name="Aluvathingal J."/>
            <person name="Nadendla S."/>
            <person name="Sichtig H."/>
        </authorList>
    </citation>
    <scope>NUCLEOTIDE SEQUENCE [LARGE SCALE GENOMIC DNA]</scope>
    <source>
        <strain evidence="3">FDAARGOS_390</strain>
    </source>
</reference>
<evidence type="ECO:0000313" key="3">
    <source>
        <dbReference type="Proteomes" id="UP000220629"/>
    </source>
</evidence>
<sequence length="82" mass="9435">MRILNRCPHCRTRATARSSREMSQTFREVTYQCNNVECGHTYVVNMEFARTLSPSATPNLSLNLPLSPNVRERLVEQLELPV</sequence>
<dbReference type="Proteomes" id="UP000220629">
    <property type="component" value="Unassembled WGS sequence"/>
</dbReference>
<gene>
    <name evidence="2" type="ORF">CRM94_38285</name>
</gene>
<protein>
    <submittedName>
        <fullName evidence="2">Transcriptional regulator</fullName>
    </submittedName>
</protein>
<dbReference type="RefSeq" id="WP_016038187.1">
    <property type="nucleotide sequence ID" value="NZ_CADEYI010000004.1"/>
</dbReference>
<dbReference type="InterPro" id="IPR007684">
    <property type="entry name" value="Znf_Ogr/Delta"/>
</dbReference>
<dbReference type="AlphaFoldDB" id="A0A2A7S8N0"/>